<gene>
    <name evidence="4" type="primary">LOC100840277</name>
    <name evidence="3" type="ORF">BRADI_1g50700v3</name>
</gene>
<sequence>MWDSMGTPYLTCPSDIESYVGNLTSYYVGNSNESLVVATSVAMFLLAVGFFTLTILGHASHVSSVLSPSARILLSGAVSLFPPVMSYLFSDAKSASECMATTEDEYSLAVLTGGAGDLELSPRARLILIWMLLVELLRKKVQAVKMVTKGPQRYIDIVTNAGTVFWLGYLVFFNIKGAGRVAMFGFLWLFCAIKLLQRIFFAEMMKRSLAYDKNARLVNSYMDDYNMMQPLGNNVSLKTCEYVVMGEEKLVLEAGPRGYTLDLDKVDEVITVGKIWRLAEDDHRRGVPLVLSSNEHRCPKRLCFSFALFKLLRRRIEHLPGAMSVEETAHCRDLIFQGLCEDEVAAAPLLFQVLRDEVDFLSEYYHSVHPVALATPFFFFVNYLLVFLVFCVLCVMITVLSGKGSVRFAIRSIKTDNYVLSLGVFRLVGCLVVTIIKTRSHSSSAAFFATIDVLISGLLFVSFLLEQLWEFMVFLLSKWFMVSLLCTYAGNPTRWRHCSTFRWFVRIIWWVSAKLGVQNPSSSSNTITLKQLSLLGCPCWFSALLPAEYLRNQAKRSIFQRFRQVAYNSQDNPISKGRRVLELERHHGYLHLAGSSDSNSVAEVILTWHIATEILDTTTTVVSAGVNHLQDDKQKQEQHRVMATSLSRYCAYLVAVYPELLPDHRYGTKSVYKKMKKDLRGALGLPYYYFSSKRCRCRKLMVAPADINAAKSTVVVLQKGILLGKALVEQAEAGDKELGSIWEMLADIWVELIVYVAPSGSEEHVKGHEEALVQGGELVTMLWALATHTGVTRPAAPFVAAGGLRTVHVEDEGIFPAA</sequence>
<dbReference type="InterPro" id="IPR007658">
    <property type="entry name" value="DUF594"/>
</dbReference>
<evidence type="ECO:0000313" key="4">
    <source>
        <dbReference type="EnsemblPlants" id="KQK19802"/>
    </source>
</evidence>
<reference evidence="3" key="2">
    <citation type="submission" date="2017-06" db="EMBL/GenBank/DDBJ databases">
        <title>WGS assembly of Brachypodium distachyon.</title>
        <authorList>
            <consortium name="The International Brachypodium Initiative"/>
            <person name="Lucas S."/>
            <person name="Harmon-Smith M."/>
            <person name="Lail K."/>
            <person name="Tice H."/>
            <person name="Grimwood J."/>
            <person name="Bruce D."/>
            <person name="Barry K."/>
            <person name="Shu S."/>
            <person name="Lindquist E."/>
            <person name="Wang M."/>
            <person name="Pitluck S."/>
            <person name="Vogel J.P."/>
            <person name="Garvin D.F."/>
            <person name="Mockler T.C."/>
            <person name="Schmutz J."/>
            <person name="Rokhsar D."/>
            <person name="Bevan M.W."/>
        </authorList>
    </citation>
    <scope>NUCLEOTIDE SEQUENCE</scope>
    <source>
        <strain evidence="3">Bd21</strain>
    </source>
</reference>
<dbReference type="Pfam" id="PF04578">
    <property type="entry name" value="DUF594"/>
    <property type="match status" value="1"/>
</dbReference>
<dbReference type="EnsemblPlants" id="KQK19802">
    <property type="protein sequence ID" value="KQK19802"/>
    <property type="gene ID" value="BRADI_1g50700v3"/>
</dbReference>
<dbReference type="InterPro" id="IPR025315">
    <property type="entry name" value="DUF4220"/>
</dbReference>
<dbReference type="Proteomes" id="UP000008810">
    <property type="component" value="Chromosome 1"/>
</dbReference>
<evidence type="ECO:0000313" key="5">
    <source>
        <dbReference type="Proteomes" id="UP000008810"/>
    </source>
</evidence>
<feature type="transmembrane region" description="Helical" evidence="1">
    <location>
        <begin position="35"/>
        <end position="57"/>
    </location>
</feature>
<dbReference type="KEGG" id="bdi:100840277"/>
<feature type="transmembrane region" description="Helical" evidence="1">
    <location>
        <begin position="181"/>
        <end position="201"/>
    </location>
</feature>
<dbReference type="Gramene" id="KQK19802">
    <property type="protein sequence ID" value="KQK19802"/>
    <property type="gene ID" value="BRADI_1g50700v3"/>
</dbReference>
<keyword evidence="1" id="KW-0812">Transmembrane</keyword>
<reference evidence="4" key="3">
    <citation type="submission" date="2018-08" db="UniProtKB">
        <authorList>
            <consortium name="EnsemblPlants"/>
        </authorList>
    </citation>
    <scope>IDENTIFICATION</scope>
    <source>
        <strain evidence="4">cv. Bd21</strain>
    </source>
</reference>
<dbReference type="OrthoDB" id="666405at2759"/>
<dbReference type="AlphaFoldDB" id="A0A0Q3S3J2"/>
<dbReference type="PANTHER" id="PTHR31325">
    <property type="entry name" value="OS01G0798800 PROTEIN-RELATED"/>
    <property type="match status" value="1"/>
</dbReference>
<organism evidence="3">
    <name type="scientific">Brachypodium distachyon</name>
    <name type="common">Purple false brome</name>
    <name type="synonym">Trachynia distachya</name>
    <dbReference type="NCBI Taxonomy" id="15368"/>
    <lineage>
        <taxon>Eukaryota</taxon>
        <taxon>Viridiplantae</taxon>
        <taxon>Streptophyta</taxon>
        <taxon>Embryophyta</taxon>
        <taxon>Tracheophyta</taxon>
        <taxon>Spermatophyta</taxon>
        <taxon>Magnoliopsida</taxon>
        <taxon>Liliopsida</taxon>
        <taxon>Poales</taxon>
        <taxon>Poaceae</taxon>
        <taxon>BOP clade</taxon>
        <taxon>Pooideae</taxon>
        <taxon>Stipodae</taxon>
        <taxon>Brachypodieae</taxon>
        <taxon>Brachypodium</taxon>
    </lineage>
</organism>
<feature type="transmembrane region" description="Helical" evidence="1">
    <location>
        <begin position="418"/>
        <end position="436"/>
    </location>
</feature>
<evidence type="ECO:0000259" key="2">
    <source>
        <dbReference type="Pfam" id="PF13968"/>
    </source>
</evidence>
<name>A0A0Q3S3J2_BRADI</name>
<protein>
    <recommendedName>
        <fullName evidence="2">DUF4220 domain-containing protein</fullName>
    </recommendedName>
</protein>
<keyword evidence="1" id="KW-1133">Transmembrane helix</keyword>
<feature type="transmembrane region" description="Helical" evidence="1">
    <location>
        <begin position="69"/>
        <end position="89"/>
    </location>
</feature>
<feature type="transmembrane region" description="Helical" evidence="1">
    <location>
        <begin position="157"/>
        <end position="175"/>
    </location>
</feature>
<dbReference type="GeneID" id="100840277"/>
<feature type="transmembrane region" description="Helical" evidence="1">
    <location>
        <begin position="445"/>
        <end position="465"/>
    </location>
</feature>
<feature type="domain" description="DUF4220" evidence="2">
    <location>
        <begin position="162"/>
        <end position="512"/>
    </location>
</feature>
<keyword evidence="1" id="KW-0472">Membrane</keyword>
<evidence type="ECO:0000313" key="3">
    <source>
        <dbReference type="EMBL" id="KQK19802.2"/>
    </source>
</evidence>
<dbReference type="EMBL" id="CM000880">
    <property type="protein sequence ID" value="KQK19802.2"/>
    <property type="molecule type" value="Genomic_DNA"/>
</dbReference>
<feature type="transmembrane region" description="Helical" evidence="1">
    <location>
        <begin position="377"/>
        <end position="398"/>
    </location>
</feature>
<dbReference type="Pfam" id="PF13968">
    <property type="entry name" value="DUF4220"/>
    <property type="match status" value="1"/>
</dbReference>
<evidence type="ECO:0000256" key="1">
    <source>
        <dbReference type="SAM" id="Phobius"/>
    </source>
</evidence>
<dbReference type="RefSeq" id="XP_003561166.2">
    <property type="nucleotide sequence ID" value="XM_003561118.2"/>
</dbReference>
<keyword evidence="5" id="KW-1185">Reference proteome</keyword>
<proteinExistence type="predicted"/>
<accession>A0A0Q3S3J2</accession>
<reference evidence="3 4" key="1">
    <citation type="journal article" date="2010" name="Nature">
        <title>Genome sequencing and analysis of the model grass Brachypodium distachyon.</title>
        <authorList>
            <consortium name="International Brachypodium Initiative"/>
        </authorList>
    </citation>
    <scope>NUCLEOTIDE SEQUENCE [LARGE SCALE GENOMIC DNA]</scope>
    <source>
        <strain evidence="3 4">Bd21</strain>
    </source>
</reference>